<comment type="caution">
    <text evidence="1">The sequence shown here is derived from an EMBL/GenBank/DDBJ whole genome shotgun (WGS) entry which is preliminary data.</text>
</comment>
<evidence type="ECO:0000313" key="2">
    <source>
        <dbReference type="Proteomes" id="UP000024284"/>
    </source>
</evidence>
<dbReference type="Proteomes" id="UP000024284">
    <property type="component" value="Unassembled WGS sequence"/>
</dbReference>
<dbReference type="GO" id="GO:0003723">
    <property type="term" value="F:RNA binding"/>
    <property type="evidence" value="ECO:0007669"/>
    <property type="project" value="InterPro"/>
</dbReference>
<dbReference type="AlphaFoldDB" id="A0A086P6K3"/>
<dbReference type="Pfam" id="PF09907">
    <property type="entry name" value="HigB_toxin"/>
    <property type="match status" value="1"/>
</dbReference>
<dbReference type="GO" id="GO:0110001">
    <property type="term" value="C:toxin-antitoxin complex"/>
    <property type="evidence" value="ECO:0007669"/>
    <property type="project" value="InterPro"/>
</dbReference>
<keyword evidence="2" id="KW-1185">Reference proteome</keyword>
<protein>
    <recommendedName>
        <fullName evidence="3">Toxin RelE</fullName>
    </recommendedName>
</protein>
<dbReference type="OrthoDB" id="9799912at2"/>
<evidence type="ECO:0008006" key="3">
    <source>
        <dbReference type="Google" id="ProtNLM"/>
    </source>
</evidence>
<dbReference type="eggNOG" id="COG4680">
    <property type="taxonomic scope" value="Bacteria"/>
</dbReference>
<dbReference type="PATRIC" id="fig|1219045.3.peg.3244"/>
<organism evidence="1 2">
    <name type="scientific">Sphingobium herbicidovorans (strain ATCC 700291 / DSM 11019 / CCUG 56400 / KCTC 2939 / LMG 18315 / NBRC 16415 / MH)</name>
    <name type="common">Sphingomonas herbicidovorans</name>
    <dbReference type="NCBI Taxonomy" id="1219045"/>
    <lineage>
        <taxon>Bacteria</taxon>
        <taxon>Pseudomonadati</taxon>
        <taxon>Pseudomonadota</taxon>
        <taxon>Alphaproteobacteria</taxon>
        <taxon>Sphingomonadales</taxon>
        <taxon>Sphingomonadaceae</taxon>
        <taxon>Sphingobium</taxon>
    </lineage>
</organism>
<sequence>MRIIARKNIVAYFATHPLTRASLTHWLEVAENADWSSTIEVMADFSKAKTVTAERVRFEVAGGDHRMIVAFHFRRGIAFIKFIGTHAEYDRIDAATVDQF</sequence>
<dbReference type="EMBL" id="JFZA02000040">
    <property type="protein sequence ID" value="KFG89021.1"/>
    <property type="molecule type" value="Genomic_DNA"/>
</dbReference>
<proteinExistence type="predicted"/>
<gene>
    <name evidence="1" type="ORF">BV98_003197</name>
</gene>
<dbReference type="RefSeq" id="WP_021226795.1">
    <property type="nucleotide sequence ID" value="NZ_BCZD01000058.1"/>
</dbReference>
<evidence type="ECO:0000313" key="1">
    <source>
        <dbReference type="EMBL" id="KFG89021.1"/>
    </source>
</evidence>
<reference evidence="1" key="1">
    <citation type="submission" date="2014-08" db="EMBL/GenBank/DDBJ databases">
        <title>Draft genome sequences of Sphingobium herbicidovorans.</title>
        <authorList>
            <person name="Gan H.M."/>
            <person name="Gan H.Y."/>
            <person name="Savka M.A."/>
        </authorList>
    </citation>
    <scope>NUCLEOTIDE SEQUENCE [LARGE SCALE GENOMIC DNA]</scope>
    <source>
        <strain evidence="1">NBRC 16415</strain>
    </source>
</reference>
<name>A0A086P6K3_SPHHM</name>
<dbReference type="GO" id="GO:0004519">
    <property type="term" value="F:endonuclease activity"/>
    <property type="evidence" value="ECO:0007669"/>
    <property type="project" value="InterPro"/>
</dbReference>
<accession>A0A086P6K3</accession>
<dbReference type="InterPro" id="IPR018669">
    <property type="entry name" value="Toxin_HigB"/>
</dbReference>